<evidence type="ECO:0000256" key="1">
    <source>
        <dbReference type="SAM" id="MobiDB-lite"/>
    </source>
</evidence>
<accession>A0A8H3BQM2</accession>
<evidence type="ECO:0000313" key="3">
    <source>
        <dbReference type="Proteomes" id="UP000663840"/>
    </source>
</evidence>
<protein>
    <submittedName>
        <fullName evidence="2">Uncharacterized protein</fullName>
    </submittedName>
</protein>
<reference evidence="2" key="1">
    <citation type="submission" date="2021-01" db="EMBL/GenBank/DDBJ databases">
        <authorList>
            <person name="Kaushik A."/>
        </authorList>
    </citation>
    <scope>NUCLEOTIDE SEQUENCE</scope>
    <source>
        <strain evidence="2">AG1-1A</strain>
    </source>
</reference>
<comment type="caution">
    <text evidence="2">The sequence shown here is derived from an EMBL/GenBank/DDBJ whole genome shotgun (WGS) entry which is preliminary data.</text>
</comment>
<feature type="region of interest" description="Disordered" evidence="1">
    <location>
        <begin position="218"/>
        <end position="241"/>
    </location>
</feature>
<dbReference type="EMBL" id="CAJMWR010003620">
    <property type="protein sequence ID" value="CAE6464059.1"/>
    <property type="molecule type" value="Genomic_DNA"/>
</dbReference>
<sequence length="352" mass="39071">MSTNPETTVVTEAAPQDQSYQTRVQDHLNNAIRSINNVVSLLSQPTPTPTSKPGAPMRDHYPPSVIEKFKEYSRDCSKDLKEASELSAKWHSEIATQYQKTISEHATTKKKLEDTEKLLSAEALDLDHARKAVDAANEVVVTCETQLNTDKQKHDQAKTAYDQLEEKLKNPPLLDMIIDGMNAVESGGMSSTLDLIRRSNEILELKTKVEAAQTIYDKSKKKQEEEKKKLEEKQSDVTGHEEHILGLKKHKDRLESELETLKSHKQSLAELNSESRKLEGSTGVLFAGAGNIDSFLSMRTVIQSIDNFTKLINSKGGINTHLVEMDSSAAESFVAGIRKIVDLSGDTATTHS</sequence>
<name>A0A8H3BQM2_9AGAM</name>
<dbReference type="Proteomes" id="UP000663840">
    <property type="component" value="Unassembled WGS sequence"/>
</dbReference>
<organism evidence="2 3">
    <name type="scientific">Rhizoctonia solani</name>
    <dbReference type="NCBI Taxonomy" id="456999"/>
    <lineage>
        <taxon>Eukaryota</taxon>
        <taxon>Fungi</taxon>
        <taxon>Dikarya</taxon>
        <taxon>Basidiomycota</taxon>
        <taxon>Agaricomycotina</taxon>
        <taxon>Agaricomycetes</taxon>
        <taxon>Cantharellales</taxon>
        <taxon>Ceratobasidiaceae</taxon>
        <taxon>Rhizoctonia</taxon>
    </lineage>
</organism>
<dbReference type="AlphaFoldDB" id="A0A8H3BQM2"/>
<proteinExistence type="predicted"/>
<feature type="compositionally biased region" description="Basic and acidic residues" evidence="1">
    <location>
        <begin position="222"/>
        <end position="241"/>
    </location>
</feature>
<gene>
    <name evidence="2" type="ORF">RDB_LOCUS107149</name>
</gene>
<evidence type="ECO:0000313" key="2">
    <source>
        <dbReference type="EMBL" id="CAE6464059.1"/>
    </source>
</evidence>